<reference evidence="4 5" key="1">
    <citation type="submission" date="2022-12" db="EMBL/GenBank/DDBJ databases">
        <title>Chromosome-level genome of Tegillarca granosa.</title>
        <authorList>
            <person name="Kim J."/>
        </authorList>
    </citation>
    <scope>NUCLEOTIDE SEQUENCE [LARGE SCALE GENOMIC DNA]</scope>
    <source>
        <strain evidence="4">Teg-2019</strain>
        <tissue evidence="4">Adductor muscle</tissue>
    </source>
</reference>
<feature type="region of interest" description="Disordered" evidence="3">
    <location>
        <begin position="46"/>
        <end position="103"/>
    </location>
</feature>
<sequence>MASKNENFDEMLTKLDEIVLENIVTTLRYGSESEVQTAMKQADHILATAKGKKDSKKSKNEEDVGDEEDGDLPKTKTGFSKTSINKAHDYDQEPNQPPVDTTDQKAFMAALEKDAEERYQRKKEARKEADQIKERGNDEFRQGNYEKALELYTEALTKTKDHTALWTNRAQANIKLGKYQDALSDCDWALRVCPNCLKAYIHMARAHCALKHYDKAREWYRKAWECDPKKENMIKDYLAEVDRLQATDVQETKAKDLFDSGDLEAQSVVELLEKIKKPDQLPLYYSGGFTVITSVLQKASPKSLSQEELDMLTAGVNLMIAACNNNDANQVAMLKVEGLADKILKFLEVKLKGQGRRLKVSCVNLLYTVSMTDVGRSTIVATFDVPRLLTTLFNLIRTNSEMAYTVGLVLNKIVLEKKAVVYFDFTYLLISKESSEDDIYFDFTYLLISKESSEDDIVSLFSYFDFTYLLTSKESSEDDYFDFTYLLTSKESSEDDVVSVFEQKLRDRIESEVLPAFEALIKEGGCQQSVLPSCISTMISLSHDKTIRSKLSSRKELWKYLGDLLEVHKERLNETNSISIVENTLGLLANLTLDPNQYLREFGVNICKNCLAMCKKYKCYQLIISRSLKLMSHILPNCIPSVDYICEESGPEYYFPCILSEIITDNCQKVVSVAEN</sequence>
<keyword evidence="5" id="KW-1185">Reference proteome</keyword>
<dbReference type="PANTHER" id="PTHR46540">
    <property type="entry name" value="TETRATRICOPEPTIDE REPEAT PROTEIN 12"/>
    <property type="match status" value="1"/>
</dbReference>
<feature type="repeat" description="TPR" evidence="1">
    <location>
        <begin position="197"/>
        <end position="230"/>
    </location>
</feature>
<dbReference type="InterPro" id="IPR043195">
    <property type="entry name" value="TTC12"/>
</dbReference>
<dbReference type="InterPro" id="IPR019734">
    <property type="entry name" value="TPR_rpt"/>
</dbReference>
<dbReference type="SUPFAM" id="SSF48452">
    <property type="entry name" value="TPR-like"/>
    <property type="match status" value="1"/>
</dbReference>
<proteinExistence type="predicted"/>
<keyword evidence="2" id="KW-0175">Coiled coil</keyword>
<accession>A0ABQ9FFF5</accession>
<dbReference type="InterPro" id="IPR011990">
    <property type="entry name" value="TPR-like_helical_dom_sf"/>
</dbReference>
<dbReference type="Pfam" id="PF13432">
    <property type="entry name" value="TPR_16"/>
    <property type="match status" value="1"/>
</dbReference>
<name>A0ABQ9FFF5_TEGGR</name>
<evidence type="ECO:0000256" key="2">
    <source>
        <dbReference type="SAM" id="Coils"/>
    </source>
</evidence>
<evidence type="ECO:0000313" key="4">
    <source>
        <dbReference type="EMBL" id="KAJ8316039.1"/>
    </source>
</evidence>
<evidence type="ECO:0000313" key="5">
    <source>
        <dbReference type="Proteomes" id="UP001217089"/>
    </source>
</evidence>
<dbReference type="InterPro" id="IPR016024">
    <property type="entry name" value="ARM-type_fold"/>
</dbReference>
<dbReference type="PROSITE" id="PS50005">
    <property type="entry name" value="TPR"/>
    <property type="match status" value="2"/>
</dbReference>
<evidence type="ECO:0008006" key="6">
    <source>
        <dbReference type="Google" id="ProtNLM"/>
    </source>
</evidence>
<evidence type="ECO:0000256" key="3">
    <source>
        <dbReference type="SAM" id="MobiDB-lite"/>
    </source>
</evidence>
<keyword evidence="1" id="KW-0802">TPR repeat</keyword>
<dbReference type="Proteomes" id="UP001217089">
    <property type="component" value="Unassembled WGS sequence"/>
</dbReference>
<organism evidence="4 5">
    <name type="scientific">Tegillarca granosa</name>
    <name type="common">Malaysian cockle</name>
    <name type="synonym">Anadara granosa</name>
    <dbReference type="NCBI Taxonomy" id="220873"/>
    <lineage>
        <taxon>Eukaryota</taxon>
        <taxon>Metazoa</taxon>
        <taxon>Spiralia</taxon>
        <taxon>Lophotrochozoa</taxon>
        <taxon>Mollusca</taxon>
        <taxon>Bivalvia</taxon>
        <taxon>Autobranchia</taxon>
        <taxon>Pteriomorphia</taxon>
        <taxon>Arcoida</taxon>
        <taxon>Arcoidea</taxon>
        <taxon>Arcidae</taxon>
        <taxon>Tegillarca</taxon>
    </lineage>
</organism>
<dbReference type="Pfam" id="PF13181">
    <property type="entry name" value="TPR_8"/>
    <property type="match status" value="1"/>
</dbReference>
<dbReference type="Gene3D" id="1.25.40.10">
    <property type="entry name" value="Tetratricopeptide repeat domain"/>
    <property type="match status" value="1"/>
</dbReference>
<dbReference type="SUPFAM" id="SSF48371">
    <property type="entry name" value="ARM repeat"/>
    <property type="match status" value="1"/>
</dbReference>
<feature type="repeat" description="TPR" evidence="1">
    <location>
        <begin position="129"/>
        <end position="162"/>
    </location>
</feature>
<dbReference type="PANTHER" id="PTHR46540:SF1">
    <property type="entry name" value="TETRATRICOPEPTIDE REPEAT PROTEIN 12"/>
    <property type="match status" value="1"/>
</dbReference>
<protein>
    <recommendedName>
        <fullName evidence="6">Tetratricopeptide repeat protein 12</fullName>
    </recommendedName>
</protein>
<evidence type="ECO:0000256" key="1">
    <source>
        <dbReference type="PROSITE-ProRule" id="PRU00339"/>
    </source>
</evidence>
<comment type="caution">
    <text evidence="4">The sequence shown here is derived from an EMBL/GenBank/DDBJ whole genome shotgun (WGS) entry which is preliminary data.</text>
</comment>
<dbReference type="SMART" id="SM00028">
    <property type="entry name" value="TPR"/>
    <property type="match status" value="3"/>
</dbReference>
<feature type="coiled-coil region" evidence="2">
    <location>
        <begin position="108"/>
        <end position="135"/>
    </location>
</feature>
<gene>
    <name evidence="4" type="ORF">KUTeg_006053</name>
</gene>
<dbReference type="EMBL" id="JARBDR010000328">
    <property type="protein sequence ID" value="KAJ8316039.1"/>
    <property type="molecule type" value="Genomic_DNA"/>
</dbReference>